<evidence type="ECO:0000256" key="1">
    <source>
        <dbReference type="ARBA" id="ARBA00002581"/>
    </source>
</evidence>
<gene>
    <name evidence="25" type="ORF">ASEP1449_LOCUS12546</name>
</gene>
<feature type="region of interest" description="Disordered" evidence="19">
    <location>
        <begin position="1289"/>
        <end position="1445"/>
    </location>
</feature>
<evidence type="ECO:0000259" key="22">
    <source>
        <dbReference type="PROSITE" id="PS50134"/>
    </source>
</evidence>
<evidence type="ECO:0000256" key="13">
    <source>
        <dbReference type="ARBA" id="ARBA00023163"/>
    </source>
</evidence>
<dbReference type="Gene3D" id="3.30.60.90">
    <property type="match status" value="1"/>
</dbReference>
<dbReference type="GO" id="GO:0003713">
    <property type="term" value="F:transcription coactivator activity"/>
    <property type="evidence" value="ECO:0007669"/>
    <property type="project" value="TreeGrafter"/>
</dbReference>
<feature type="domain" description="PHD-type" evidence="21">
    <location>
        <begin position="815"/>
        <end position="893"/>
    </location>
</feature>
<feature type="compositionally biased region" description="Basic and acidic residues" evidence="19">
    <location>
        <begin position="1338"/>
        <end position="1349"/>
    </location>
</feature>
<evidence type="ECO:0000259" key="21">
    <source>
        <dbReference type="PROSITE" id="PS50016"/>
    </source>
</evidence>
<dbReference type="SUPFAM" id="SSF57933">
    <property type="entry name" value="TAZ domain"/>
    <property type="match status" value="2"/>
</dbReference>
<dbReference type="PROSITE" id="PS51727">
    <property type="entry name" value="CBP_P300_HAT"/>
    <property type="match status" value="1"/>
</dbReference>
<evidence type="ECO:0000259" key="20">
    <source>
        <dbReference type="PROSITE" id="PS50014"/>
    </source>
</evidence>
<feature type="region of interest" description="Disordered" evidence="19">
    <location>
        <begin position="472"/>
        <end position="532"/>
    </location>
</feature>
<evidence type="ECO:0000256" key="4">
    <source>
        <dbReference type="ARBA" id="ARBA00022481"/>
    </source>
</evidence>
<dbReference type="Pfam" id="PF00628">
    <property type="entry name" value="PHD"/>
    <property type="match status" value="1"/>
</dbReference>
<keyword evidence="13" id="KW-0804">Transcription</keyword>
<dbReference type="Pfam" id="PF00569">
    <property type="entry name" value="ZZ"/>
    <property type="match status" value="1"/>
</dbReference>
<feature type="region of interest" description="Disordered" evidence="19">
    <location>
        <begin position="235"/>
        <end position="288"/>
    </location>
</feature>
<dbReference type="Pfam" id="PF02135">
    <property type="entry name" value="zf-TAZ"/>
    <property type="match status" value="2"/>
</dbReference>
<feature type="domain" description="Bromo" evidence="20">
    <location>
        <begin position="667"/>
        <end position="739"/>
    </location>
</feature>
<dbReference type="InterPro" id="IPR043145">
    <property type="entry name" value="Znf_ZZ_sf"/>
</dbReference>
<dbReference type="InterPro" id="IPR011011">
    <property type="entry name" value="Znf_FYVE_PHD"/>
</dbReference>
<dbReference type="SMART" id="SM00551">
    <property type="entry name" value="ZnF_TAZ"/>
    <property type="match status" value="2"/>
</dbReference>
<dbReference type="PROSITE" id="PS50134">
    <property type="entry name" value="ZF_TAZ"/>
    <property type="match status" value="2"/>
</dbReference>
<keyword evidence="5" id="KW-0808">Transferase</keyword>
<name>A0A7S2UIC4_9STRA</name>
<dbReference type="InterPro" id="IPR001487">
    <property type="entry name" value="Bromodomain"/>
</dbReference>
<dbReference type="Gene3D" id="1.20.920.10">
    <property type="entry name" value="Bromodomain-like"/>
    <property type="match status" value="1"/>
</dbReference>
<dbReference type="Gene3D" id="3.30.40.10">
    <property type="entry name" value="Zinc/RING finger domain, C3HC4 (zinc finger)"/>
    <property type="match status" value="1"/>
</dbReference>
<feature type="compositionally biased region" description="Basic residues" evidence="19">
    <location>
        <begin position="1174"/>
        <end position="1188"/>
    </location>
</feature>
<dbReference type="SMART" id="SM00249">
    <property type="entry name" value="PHD"/>
    <property type="match status" value="1"/>
</dbReference>
<dbReference type="Gene3D" id="1.10.246.20">
    <property type="entry name" value="Coactivator CBP, KIX domain"/>
    <property type="match status" value="1"/>
</dbReference>
<feature type="domain" description="ZZ-type" evidence="23">
    <location>
        <begin position="1504"/>
        <end position="1557"/>
    </location>
</feature>
<dbReference type="InterPro" id="IPR031162">
    <property type="entry name" value="CBP_P300_HAT"/>
</dbReference>
<dbReference type="InterPro" id="IPR013178">
    <property type="entry name" value="Histone_AcTrfase_Rtt109/CBP"/>
</dbReference>
<dbReference type="InterPro" id="IPR001965">
    <property type="entry name" value="Znf_PHD"/>
</dbReference>
<evidence type="ECO:0000256" key="11">
    <source>
        <dbReference type="ARBA" id="ARBA00023117"/>
    </source>
</evidence>
<dbReference type="PRINTS" id="PR00503">
    <property type="entry name" value="BROMODOMAIN"/>
</dbReference>
<dbReference type="GO" id="GO:0140297">
    <property type="term" value="F:DNA-binding transcription factor binding"/>
    <property type="evidence" value="ECO:0007669"/>
    <property type="project" value="UniProtKB-ARBA"/>
</dbReference>
<evidence type="ECO:0000313" key="25">
    <source>
        <dbReference type="EMBL" id="CAD9820713.1"/>
    </source>
</evidence>
<dbReference type="Pfam" id="PF08214">
    <property type="entry name" value="HAT_KAT11"/>
    <property type="match status" value="1"/>
</dbReference>
<dbReference type="GO" id="GO:0045944">
    <property type="term" value="P:positive regulation of transcription by RNA polymerase II"/>
    <property type="evidence" value="ECO:0007669"/>
    <property type="project" value="TreeGrafter"/>
</dbReference>
<keyword evidence="12" id="KW-0010">Activator</keyword>
<dbReference type="GO" id="GO:0005667">
    <property type="term" value="C:transcription regulator complex"/>
    <property type="evidence" value="ECO:0007669"/>
    <property type="project" value="TreeGrafter"/>
</dbReference>
<dbReference type="PANTHER" id="PTHR13808:SF1">
    <property type="entry name" value="HISTONE ACETYLTRANSFERASE"/>
    <property type="match status" value="1"/>
</dbReference>
<feature type="region of interest" description="Disordered" evidence="19">
    <location>
        <begin position="305"/>
        <end position="391"/>
    </location>
</feature>
<dbReference type="Gene3D" id="1.20.1020.10">
    <property type="entry name" value="TAZ domain"/>
    <property type="match status" value="2"/>
</dbReference>
<dbReference type="InterPro" id="IPR038547">
    <property type="entry name" value="RING_CBP-p300_sf"/>
</dbReference>
<dbReference type="SUPFAM" id="SSF47370">
    <property type="entry name" value="Bromodomain"/>
    <property type="match status" value="1"/>
</dbReference>
<feature type="region of interest" description="Disordered" evidence="19">
    <location>
        <begin position="1"/>
        <end position="51"/>
    </location>
</feature>
<dbReference type="InterPro" id="IPR013083">
    <property type="entry name" value="Znf_RING/FYVE/PHD"/>
</dbReference>
<evidence type="ECO:0000256" key="14">
    <source>
        <dbReference type="ARBA" id="ARBA00023242"/>
    </source>
</evidence>
<dbReference type="SUPFAM" id="SSF57850">
    <property type="entry name" value="RING/U-box"/>
    <property type="match status" value="1"/>
</dbReference>
<protein>
    <recommendedName>
        <fullName evidence="3">histone acetyltransferase</fullName>
        <ecNumber evidence="3">2.3.1.48</ecNumber>
    </recommendedName>
</protein>
<dbReference type="PROSITE" id="PS50135">
    <property type="entry name" value="ZF_ZZ_2"/>
    <property type="match status" value="1"/>
</dbReference>
<keyword evidence="6" id="KW-0479">Metal-binding</keyword>
<dbReference type="GO" id="GO:0031490">
    <property type="term" value="F:chromatin DNA binding"/>
    <property type="evidence" value="ECO:0007669"/>
    <property type="project" value="TreeGrafter"/>
</dbReference>
<feature type="compositionally biased region" description="Basic and acidic residues" evidence="19">
    <location>
        <begin position="1296"/>
        <end position="1324"/>
    </location>
</feature>
<keyword evidence="11 17" id="KW-0103">Bromodomain</keyword>
<feature type="compositionally biased region" description="Low complexity" evidence="19">
    <location>
        <begin position="1"/>
        <end position="19"/>
    </location>
</feature>
<dbReference type="InterPro" id="IPR036529">
    <property type="entry name" value="KIX_dom_sf"/>
</dbReference>
<dbReference type="GO" id="GO:0008270">
    <property type="term" value="F:zinc ion binding"/>
    <property type="evidence" value="ECO:0007669"/>
    <property type="project" value="UniProtKB-KW"/>
</dbReference>
<proteinExistence type="predicted"/>
<keyword evidence="15" id="KW-0012">Acyltransferase</keyword>
<comment type="catalytic activity">
    <reaction evidence="16">
        <text>L-lysyl-[protein] + acetyl-CoA = N(6)-acetyl-L-lysyl-[protein] + CoA + H(+)</text>
        <dbReference type="Rhea" id="RHEA:45948"/>
        <dbReference type="Rhea" id="RHEA-COMP:9752"/>
        <dbReference type="Rhea" id="RHEA-COMP:10731"/>
        <dbReference type="ChEBI" id="CHEBI:15378"/>
        <dbReference type="ChEBI" id="CHEBI:29969"/>
        <dbReference type="ChEBI" id="CHEBI:57287"/>
        <dbReference type="ChEBI" id="CHEBI:57288"/>
        <dbReference type="ChEBI" id="CHEBI:61930"/>
        <dbReference type="EC" id="2.3.1.48"/>
    </reaction>
</comment>
<feature type="compositionally biased region" description="Polar residues" evidence="19">
    <location>
        <begin position="315"/>
        <end position="349"/>
    </location>
</feature>
<keyword evidence="8" id="KW-0862">Zinc</keyword>
<feature type="compositionally biased region" description="Low complexity" evidence="19">
    <location>
        <begin position="235"/>
        <end position="249"/>
    </location>
</feature>
<comment type="subcellular location">
    <subcellularLocation>
        <location evidence="2">Nucleus</location>
    </subcellularLocation>
</comment>
<reference evidence="25" key="1">
    <citation type="submission" date="2021-01" db="EMBL/GenBank/DDBJ databases">
        <authorList>
            <person name="Corre E."/>
            <person name="Pelletier E."/>
            <person name="Niang G."/>
            <person name="Scheremetjew M."/>
            <person name="Finn R."/>
            <person name="Kale V."/>
            <person name="Holt S."/>
            <person name="Cochrane G."/>
            <person name="Meng A."/>
            <person name="Brown T."/>
            <person name="Cohen L."/>
        </authorList>
    </citation>
    <scope>NUCLEOTIDE SEQUENCE</scope>
    <source>
        <strain evidence="25">CCMP2084</strain>
    </source>
</reference>
<dbReference type="InterPro" id="IPR019787">
    <property type="entry name" value="Znf_PHD-finger"/>
</dbReference>
<dbReference type="CDD" id="cd15614">
    <property type="entry name" value="PHD_HAC_like"/>
    <property type="match status" value="1"/>
</dbReference>
<dbReference type="SMART" id="SM00297">
    <property type="entry name" value="BROMO"/>
    <property type="match status" value="1"/>
</dbReference>
<evidence type="ECO:0000256" key="3">
    <source>
        <dbReference type="ARBA" id="ARBA00013184"/>
    </source>
</evidence>
<feature type="compositionally biased region" description="Polar residues" evidence="19">
    <location>
        <begin position="25"/>
        <end position="35"/>
    </location>
</feature>
<accession>A0A7S2UIC4</accession>
<dbReference type="PROSITE" id="PS50014">
    <property type="entry name" value="BROMODOMAIN_2"/>
    <property type="match status" value="1"/>
</dbReference>
<dbReference type="Gene3D" id="2.10.110.40">
    <property type="match status" value="1"/>
</dbReference>
<evidence type="ECO:0000256" key="16">
    <source>
        <dbReference type="ARBA" id="ARBA00048017"/>
    </source>
</evidence>
<dbReference type="InterPro" id="IPR035898">
    <property type="entry name" value="TAZ_dom_sf"/>
</dbReference>
<feature type="compositionally biased region" description="Polar residues" evidence="19">
    <location>
        <begin position="491"/>
        <end position="525"/>
    </location>
</feature>
<evidence type="ECO:0000256" key="19">
    <source>
        <dbReference type="SAM" id="MobiDB-lite"/>
    </source>
</evidence>
<feature type="compositionally biased region" description="Basic and acidic residues" evidence="19">
    <location>
        <begin position="1378"/>
        <end position="1425"/>
    </location>
</feature>
<feature type="region of interest" description="Disordered" evidence="19">
    <location>
        <begin position="559"/>
        <end position="579"/>
    </location>
</feature>
<keyword evidence="7 18" id="KW-0863">Zinc-finger</keyword>
<dbReference type="SUPFAM" id="SSF57903">
    <property type="entry name" value="FYVE/PHD zinc finger"/>
    <property type="match status" value="1"/>
</dbReference>
<feature type="compositionally biased region" description="Polar residues" evidence="19">
    <location>
        <begin position="1350"/>
        <end position="1372"/>
    </location>
</feature>
<dbReference type="GO" id="GO:0004402">
    <property type="term" value="F:histone acetyltransferase activity"/>
    <property type="evidence" value="ECO:0007669"/>
    <property type="project" value="InterPro"/>
</dbReference>
<dbReference type="InterPro" id="IPR000433">
    <property type="entry name" value="Znf_ZZ"/>
</dbReference>
<feature type="domain" description="TAZ-type" evidence="22">
    <location>
        <begin position="1567"/>
        <end position="1648"/>
    </location>
</feature>
<evidence type="ECO:0000256" key="2">
    <source>
        <dbReference type="ARBA" id="ARBA00004123"/>
    </source>
</evidence>
<dbReference type="SMART" id="SM00291">
    <property type="entry name" value="ZnF_ZZ"/>
    <property type="match status" value="1"/>
</dbReference>
<dbReference type="GO" id="GO:0000123">
    <property type="term" value="C:histone acetyltransferase complex"/>
    <property type="evidence" value="ECO:0007669"/>
    <property type="project" value="TreeGrafter"/>
</dbReference>
<feature type="domain" description="CBP/p300-type HAT" evidence="24">
    <location>
        <begin position="907"/>
        <end position="1502"/>
    </location>
</feature>
<sequence length="1676" mass="187980">MTTTGTANAAQLAPAPATTIGGNGSTRILPSTMSMSGPAAAPAPALGTSQQSVPLEQQQVNFQAQQQLLQQQQAQQLELQRRQKEQQQQLLQQQQQQMQQAKLAQQQQGQHQHMPHQGLNGGWQSDKDVEDRRKMIAKIVHLLRQRKPNAPQEWLQKLPQMAKRLEESLYRSAPSFEAYNDISTLKQRLQQLAMNIGMKTKKMQQAQVQAQAQAQAQLAQQQKQQTQAQQQQFQTEKQQLISQHQQPQQRHPTSTNGMKIQPLKPNQPQIAPQPSQIQVPSQSQPQQRTMVNMSDINPIMSVTSQPQHVAAPASGNIQSSSTIGSSAVGPQSSISANVPQNALSSQTMNGHPHLPKQSGSVPSPAPTSAAGNAPVSGSAGSRPGSDRQQVLRHQQQRLLLLRHAAKCPHEDGRCPVTPHCAGMKRLWKHIAECKDQKCLVPHCVSSRYVLSHYHRCKDPRCPVCGPVREAIHRSHEKQKQMQALKQRHQTAMKQSQATPGTAASSSDPARMAIQQSTTPSEVQSSTKRRKIETPVVGTTSMTSNQVAAQPLAPSHPAYIQPQQQLSQQKIPSHSGGKAGYSYSQAPGTVPTQVPMAAPPGGPAKPIYKDGQVIMPKQSGPKPKENHTLINCFTIEQIETHIASLSTGLQLTPQKLKVKCLEVMRILQSHQHGWVFNSPVDPVELGLPDYFEVIKRPMDLGTIKKRLENGCYHALDDFEGDVCMTFDNAMLYNPEGSVVFNMAKEMKIKFEVDFKELVKQLNIEEEEKRKNGDACSLCGCEKLLFEPPIFYCNGMNCPSKRIRRNSYYYVGGNNQYHWCHQCFGELKDNQTIDMGDLTLKKNILVKKKNDEVHEESWVQCDKCERWIHQICGLFNTRQNKDQRSEYTCPRCTIGERKKSGVSDGTSTTPMAEDLPRTKLSERLESHVREKMKEKLSKMATDKAKADNIPLEDATKAIAMGGPITIRQVASMDRKLEVRERMKRRYAFKNYPSEFTFRCKCIIVFQNLDGVDVVLFGLYVYEHDENNPGPNPRSVYVSYLDSVHYMRPRKMRTFIYHEILISYLDYVRCKGFSTAHIWACPPLKGDDYILYAKPEDQKTPKDDRLRQWYIDMLIECQRRGIVGRLTNMYDLYFANEQNDATAVPYMDGDYFPAEVENIIKDLEEGKHSKKSNVTGSKKKKGSTSKNKNKSGRGGTRSTGIDEDALAASGMIPPGVQTKSLQEGGRDYVMAKLGETIQPMKESFIVAFLNWSGVKEENTVVPKEIQEYREKHGISTDFTPIPSAVDKEKMIENSEEETDGKSKATENSDSPNKKSENKEPSEKKEGENAVTKTSAVSSSPQKEKSDIKDKTEFQSTSSSATPTEQIPSGSTSDNAGNGIKVEGDESGQSKKEVIVREGKFAAMEARKRDSEGNAKVESNSESKPESSKPDTTSSSSEPAAMTVKDSQGRIVKVTDDDIEEMDCEFLNNRQAFLNLCQGNHYQFDQLRRAKHTSMMVLWHLHNRDAPKFVQQCAVCSREILTGYRYHCPTCADYDQCHDCLSNPNTPRHPHQLKAIPVASGQQSELTEAQRKERQRSIQLHMTLLLHAATCVSSKCPSANCTKMKGLLKHGTQCQIKATGGCHVCKRIWTLLQIHARQCKQKTCPVPNCMAIRERFRQLTLQQQAMDDRRRQEMNRAYAR</sequence>
<evidence type="ECO:0000256" key="10">
    <source>
        <dbReference type="ARBA" id="ARBA00023015"/>
    </source>
</evidence>
<evidence type="ECO:0000256" key="5">
    <source>
        <dbReference type="ARBA" id="ARBA00022679"/>
    </source>
</evidence>
<dbReference type="PANTHER" id="PTHR13808">
    <property type="entry name" value="CBP/P300-RELATED"/>
    <property type="match status" value="1"/>
</dbReference>
<dbReference type="SMART" id="SM01250">
    <property type="entry name" value="KAT11"/>
    <property type="match status" value="1"/>
</dbReference>
<evidence type="ECO:0000256" key="6">
    <source>
        <dbReference type="ARBA" id="ARBA00022723"/>
    </source>
</evidence>
<evidence type="ECO:0000256" key="15">
    <source>
        <dbReference type="ARBA" id="ARBA00023315"/>
    </source>
</evidence>
<dbReference type="Pfam" id="PF00439">
    <property type="entry name" value="Bromodomain"/>
    <property type="match status" value="1"/>
</dbReference>
<feature type="domain" description="TAZ-type" evidence="22">
    <location>
        <begin position="384"/>
        <end position="467"/>
    </location>
</feature>
<evidence type="ECO:0000259" key="24">
    <source>
        <dbReference type="PROSITE" id="PS51727"/>
    </source>
</evidence>
<keyword evidence="4" id="KW-0488">Methylation</keyword>
<evidence type="ECO:0000256" key="12">
    <source>
        <dbReference type="ARBA" id="ARBA00023159"/>
    </source>
</evidence>
<dbReference type="InterPro" id="IPR000197">
    <property type="entry name" value="Znf_TAZ"/>
</dbReference>
<feature type="compositionally biased region" description="Low complexity" evidence="19">
    <location>
        <begin position="266"/>
        <end position="287"/>
    </location>
</feature>
<evidence type="ECO:0000256" key="8">
    <source>
        <dbReference type="ARBA" id="ARBA00022833"/>
    </source>
</evidence>
<dbReference type="EMBL" id="HBHQ01018709">
    <property type="protein sequence ID" value="CAD9820713.1"/>
    <property type="molecule type" value="Transcribed_RNA"/>
</dbReference>
<keyword evidence="14" id="KW-0539">Nucleus</keyword>
<keyword evidence="10" id="KW-0805">Transcription regulation</keyword>
<comment type="function">
    <text evidence="1">Acetyltransferase enzyme. Acetylates histones, giving a specific tag for transcriptional activation.</text>
</comment>
<organism evidence="25">
    <name type="scientific">Attheya septentrionalis</name>
    <dbReference type="NCBI Taxonomy" id="420275"/>
    <lineage>
        <taxon>Eukaryota</taxon>
        <taxon>Sar</taxon>
        <taxon>Stramenopiles</taxon>
        <taxon>Ochrophyta</taxon>
        <taxon>Bacillariophyta</taxon>
        <taxon>Coscinodiscophyceae</taxon>
        <taxon>Chaetocerotophycidae</taxon>
        <taxon>Chaetocerotales</taxon>
        <taxon>Attheyaceae</taxon>
        <taxon>Attheya</taxon>
    </lineage>
</organism>
<evidence type="ECO:0000256" key="17">
    <source>
        <dbReference type="PROSITE-ProRule" id="PRU00035"/>
    </source>
</evidence>
<dbReference type="EC" id="2.3.1.48" evidence="3"/>
<feature type="region of interest" description="Disordered" evidence="19">
    <location>
        <begin position="1160"/>
        <end position="1217"/>
    </location>
</feature>
<evidence type="ECO:0000256" key="7">
    <source>
        <dbReference type="ARBA" id="ARBA00022771"/>
    </source>
</evidence>
<dbReference type="InterPro" id="IPR036427">
    <property type="entry name" value="Bromodomain-like_sf"/>
</dbReference>
<evidence type="ECO:0000256" key="18">
    <source>
        <dbReference type="PROSITE-ProRule" id="PRU00228"/>
    </source>
</evidence>
<feature type="compositionally biased region" description="Polar residues" evidence="19">
    <location>
        <begin position="1327"/>
        <end position="1337"/>
    </location>
</feature>
<evidence type="ECO:0000256" key="9">
    <source>
        <dbReference type="ARBA" id="ARBA00022853"/>
    </source>
</evidence>
<keyword evidence="9" id="KW-0156">Chromatin regulator</keyword>
<feature type="region of interest" description="Disordered" evidence="19">
    <location>
        <begin position="102"/>
        <end position="126"/>
    </location>
</feature>
<evidence type="ECO:0000259" key="23">
    <source>
        <dbReference type="PROSITE" id="PS50135"/>
    </source>
</evidence>
<dbReference type="PROSITE" id="PS50016">
    <property type="entry name" value="ZF_PHD_2"/>
    <property type="match status" value="1"/>
</dbReference>
<dbReference type="GO" id="GO:0005634">
    <property type="term" value="C:nucleus"/>
    <property type="evidence" value="ECO:0007669"/>
    <property type="project" value="UniProtKB-SubCell"/>
</dbReference>
<feature type="compositionally biased region" description="Low complexity" evidence="19">
    <location>
        <begin position="102"/>
        <end position="112"/>
    </location>
</feature>